<dbReference type="Proteomes" id="UP000739411">
    <property type="component" value="Unassembled WGS sequence"/>
</dbReference>
<dbReference type="EMBL" id="JADJMS010000046">
    <property type="protein sequence ID" value="MBK7416685.1"/>
    <property type="molecule type" value="Genomic_DNA"/>
</dbReference>
<evidence type="ECO:0000313" key="1">
    <source>
        <dbReference type="EMBL" id="MBK7416685.1"/>
    </source>
</evidence>
<accession>A0A935KC37</accession>
<gene>
    <name evidence="1" type="ORF">IPJ38_17870</name>
</gene>
<dbReference type="AlphaFoldDB" id="A0A935KC37"/>
<organism evidence="1 2">
    <name type="scientific">Candidatus Dechloromonas phosphorivorans</name>
    <dbReference type="NCBI Taxonomy" id="2899244"/>
    <lineage>
        <taxon>Bacteria</taxon>
        <taxon>Pseudomonadati</taxon>
        <taxon>Pseudomonadota</taxon>
        <taxon>Betaproteobacteria</taxon>
        <taxon>Rhodocyclales</taxon>
        <taxon>Azonexaceae</taxon>
        <taxon>Dechloromonas</taxon>
    </lineage>
</organism>
<evidence type="ECO:0000313" key="2">
    <source>
        <dbReference type="Proteomes" id="UP000739411"/>
    </source>
</evidence>
<protein>
    <submittedName>
        <fullName evidence="1">Uncharacterized protein</fullName>
    </submittedName>
</protein>
<sequence length="145" mass="16360">MAQTILLDKNGLPLSVPEYIKARQSGDEISIAEKRQAGWPSRTEWGNLPKENLNRVQLESLRELDKQEAAFYGKEGLKKAGNSANKQRAQQAVEFRAALFNRHAALIGNRIFSNHRVAELISRKEGGSVDTLRRHIKKIRANIES</sequence>
<proteinExistence type="predicted"/>
<comment type="caution">
    <text evidence="1">The sequence shown here is derived from an EMBL/GenBank/DDBJ whole genome shotgun (WGS) entry which is preliminary data.</text>
</comment>
<reference evidence="1 2" key="1">
    <citation type="submission" date="2020-10" db="EMBL/GenBank/DDBJ databases">
        <title>Connecting structure to function with the recovery of over 1000 high-quality activated sludge metagenome-assembled genomes encoding full-length rRNA genes using long-read sequencing.</title>
        <authorList>
            <person name="Singleton C.M."/>
            <person name="Petriglieri F."/>
            <person name="Kristensen J.M."/>
            <person name="Kirkegaard R.H."/>
            <person name="Michaelsen T.Y."/>
            <person name="Andersen M.H."/>
            <person name="Karst S.M."/>
            <person name="Dueholm M.S."/>
            <person name="Nielsen P.H."/>
            <person name="Albertsen M."/>
        </authorList>
    </citation>
    <scope>NUCLEOTIDE SEQUENCE [LARGE SCALE GENOMIC DNA]</scope>
    <source>
        <strain evidence="1">EsbW_18-Q3-R4-48_BATAC.463</strain>
    </source>
</reference>
<name>A0A935KC37_9RHOO</name>